<proteinExistence type="predicted"/>
<reference evidence="2 3" key="1">
    <citation type="submission" date="2023-07" db="EMBL/GenBank/DDBJ databases">
        <title>Genomic Encyclopedia of Type Strains, Phase IV (KMG-IV): sequencing the most valuable type-strain genomes for metagenomic binning, comparative biology and taxonomic classification.</title>
        <authorList>
            <person name="Goeker M."/>
        </authorList>
    </citation>
    <scope>NUCLEOTIDE SEQUENCE [LARGE SCALE GENOMIC DNA]</scope>
    <source>
        <strain evidence="2 3">DSM 19154</strain>
    </source>
</reference>
<dbReference type="InterPro" id="IPR011528">
    <property type="entry name" value="NERD"/>
</dbReference>
<feature type="domain" description="NERD" evidence="1">
    <location>
        <begin position="42"/>
        <end position="160"/>
    </location>
</feature>
<evidence type="ECO:0000313" key="3">
    <source>
        <dbReference type="Proteomes" id="UP001225034"/>
    </source>
</evidence>
<dbReference type="PROSITE" id="PS50965">
    <property type="entry name" value="NERD"/>
    <property type="match status" value="1"/>
</dbReference>
<keyword evidence="3" id="KW-1185">Reference proteome</keyword>
<dbReference type="Pfam" id="PF08378">
    <property type="entry name" value="NERD"/>
    <property type="match status" value="1"/>
</dbReference>
<evidence type="ECO:0000313" key="2">
    <source>
        <dbReference type="EMBL" id="MDQ0205404.1"/>
    </source>
</evidence>
<name>A0ABT9YCF2_9BACI</name>
<protein>
    <recommendedName>
        <fullName evidence="1">NERD domain-containing protein</fullName>
    </recommendedName>
</protein>
<comment type="caution">
    <text evidence="2">The sequence shown here is derived from an EMBL/GenBank/DDBJ whole genome shotgun (WGS) entry which is preliminary data.</text>
</comment>
<dbReference type="EMBL" id="JAUSUA010000001">
    <property type="protein sequence ID" value="MDQ0205404.1"/>
    <property type="molecule type" value="Genomic_DNA"/>
</dbReference>
<sequence length="373" mass="42301">MRIAKKRVKPLQISKLEALLRRLPDTHPKTAVIKQDLLKRQIGYRGEKSLDYYFDNLSLEKDVTLLHDLRLKGVNGHFFQIDTLILSQSSIILIEVKNIAGSLYVNPLTHQMIRTTRSSEDVFLSPLLQTQIQKNQLKEWLVSHNWPLFHIVDLVVISDPSTKIVVDSANQHLMSRVIHAARLPEVITNIVSKSSDHLISNQKMDELVSLLLKNHTERDINILIKYEIESGELAQGVSCPLCFQLSMVRKSKGRAWICGACKYTSQNAHSKPSGLLSTDKTYYYKSCFTCFPKNRLSAASALHFVNVMSPLFRNLQKSNLHYPLPTHSLPTTKNRKSSTLTAYHLRYVYQKKKAPANASPAMAPNANGTTFEP</sequence>
<accession>A0ABT9YCF2</accession>
<organism evidence="2 3">
    <name type="scientific">Alkalicoccobacillus murimartini</name>
    <dbReference type="NCBI Taxonomy" id="171685"/>
    <lineage>
        <taxon>Bacteria</taxon>
        <taxon>Bacillati</taxon>
        <taxon>Bacillota</taxon>
        <taxon>Bacilli</taxon>
        <taxon>Bacillales</taxon>
        <taxon>Bacillaceae</taxon>
        <taxon>Alkalicoccobacillus</taxon>
    </lineage>
</organism>
<gene>
    <name evidence="2" type="ORF">J2S05_000178</name>
</gene>
<dbReference type="Proteomes" id="UP001225034">
    <property type="component" value="Unassembled WGS sequence"/>
</dbReference>
<dbReference type="RefSeq" id="WP_306979064.1">
    <property type="nucleotide sequence ID" value="NZ_JAUSUA010000001.1"/>
</dbReference>
<evidence type="ECO:0000259" key="1">
    <source>
        <dbReference type="PROSITE" id="PS50965"/>
    </source>
</evidence>